<evidence type="ECO:0000256" key="5">
    <source>
        <dbReference type="ARBA" id="ARBA00023136"/>
    </source>
</evidence>
<evidence type="ECO:0000256" key="6">
    <source>
        <dbReference type="SAM" id="Phobius"/>
    </source>
</evidence>
<keyword evidence="4 6" id="KW-1133">Transmembrane helix</keyword>
<protein>
    <recommendedName>
        <fullName evidence="7">DUF3817 domain-containing protein</fullName>
    </recommendedName>
</protein>
<feature type="domain" description="DUF3817" evidence="7">
    <location>
        <begin position="17"/>
        <end position="104"/>
    </location>
</feature>
<evidence type="ECO:0000256" key="4">
    <source>
        <dbReference type="ARBA" id="ARBA00022989"/>
    </source>
</evidence>
<sequence length="112" mass="12181">MKPSGAWGRCLRVDVIRVFRWVSIIEAVSFLVLLLVAMPLKYGADVPAAVQVMGPVHGVLFIGYVGLVLVVRAGLRWDVTRTALALAAGVLPVAPFFVEHYWARRPVSVPAS</sequence>
<feature type="transmembrane region" description="Helical" evidence="6">
    <location>
        <begin position="52"/>
        <end position="71"/>
    </location>
</feature>
<name>A0ABP8C0D4_9ACTN</name>
<proteinExistence type="predicted"/>
<evidence type="ECO:0000256" key="3">
    <source>
        <dbReference type="ARBA" id="ARBA00022692"/>
    </source>
</evidence>
<keyword evidence="3 6" id="KW-0812">Transmembrane</keyword>
<dbReference type="EMBL" id="BAABAS010000006">
    <property type="protein sequence ID" value="GAA4231368.1"/>
    <property type="molecule type" value="Genomic_DNA"/>
</dbReference>
<keyword evidence="9" id="KW-1185">Reference proteome</keyword>
<organism evidence="8 9">
    <name type="scientific">Actinomadura meridiana</name>
    <dbReference type="NCBI Taxonomy" id="559626"/>
    <lineage>
        <taxon>Bacteria</taxon>
        <taxon>Bacillati</taxon>
        <taxon>Actinomycetota</taxon>
        <taxon>Actinomycetes</taxon>
        <taxon>Streptosporangiales</taxon>
        <taxon>Thermomonosporaceae</taxon>
        <taxon>Actinomadura</taxon>
    </lineage>
</organism>
<evidence type="ECO:0000313" key="8">
    <source>
        <dbReference type="EMBL" id="GAA4231368.1"/>
    </source>
</evidence>
<dbReference type="InterPro" id="IPR023845">
    <property type="entry name" value="DUF3817_TM"/>
</dbReference>
<feature type="transmembrane region" description="Helical" evidence="6">
    <location>
        <begin position="21"/>
        <end position="40"/>
    </location>
</feature>
<evidence type="ECO:0000313" key="9">
    <source>
        <dbReference type="Proteomes" id="UP001501710"/>
    </source>
</evidence>
<dbReference type="PANTHER" id="PTHR40077">
    <property type="entry name" value="MEMBRANE PROTEIN-RELATED"/>
    <property type="match status" value="1"/>
</dbReference>
<evidence type="ECO:0000256" key="2">
    <source>
        <dbReference type="ARBA" id="ARBA00022475"/>
    </source>
</evidence>
<feature type="transmembrane region" description="Helical" evidence="6">
    <location>
        <begin position="83"/>
        <end position="103"/>
    </location>
</feature>
<comment type="caution">
    <text evidence="8">The sequence shown here is derived from an EMBL/GenBank/DDBJ whole genome shotgun (WGS) entry which is preliminary data.</text>
</comment>
<dbReference type="PANTHER" id="PTHR40077:SF1">
    <property type="entry name" value="MEMBRANE PROTEIN"/>
    <property type="match status" value="1"/>
</dbReference>
<keyword evidence="2" id="KW-1003">Cell membrane</keyword>
<evidence type="ECO:0000259" key="7">
    <source>
        <dbReference type="Pfam" id="PF12823"/>
    </source>
</evidence>
<accession>A0ABP8C0D4</accession>
<reference evidence="9" key="1">
    <citation type="journal article" date="2019" name="Int. J. Syst. Evol. Microbiol.">
        <title>The Global Catalogue of Microorganisms (GCM) 10K type strain sequencing project: providing services to taxonomists for standard genome sequencing and annotation.</title>
        <authorList>
            <consortium name="The Broad Institute Genomics Platform"/>
            <consortium name="The Broad Institute Genome Sequencing Center for Infectious Disease"/>
            <person name="Wu L."/>
            <person name="Ma J."/>
        </authorList>
    </citation>
    <scope>NUCLEOTIDE SEQUENCE [LARGE SCALE GENOMIC DNA]</scope>
    <source>
        <strain evidence="9">JCM 17440</strain>
    </source>
</reference>
<evidence type="ECO:0000256" key="1">
    <source>
        <dbReference type="ARBA" id="ARBA00004651"/>
    </source>
</evidence>
<comment type="subcellular location">
    <subcellularLocation>
        <location evidence="1">Cell membrane</location>
        <topology evidence="1">Multi-pass membrane protein</topology>
    </subcellularLocation>
</comment>
<keyword evidence="5 6" id="KW-0472">Membrane</keyword>
<dbReference type="NCBIfam" id="TIGR03954">
    <property type="entry name" value="integ_memb_HG"/>
    <property type="match status" value="1"/>
</dbReference>
<dbReference type="Pfam" id="PF12823">
    <property type="entry name" value="DUF3817"/>
    <property type="match status" value="1"/>
</dbReference>
<dbReference type="Proteomes" id="UP001501710">
    <property type="component" value="Unassembled WGS sequence"/>
</dbReference>
<gene>
    <name evidence="8" type="ORF">GCM10022254_28330</name>
</gene>